<dbReference type="Gene3D" id="3.10.20.90">
    <property type="entry name" value="Phosphatidylinositol 3-kinase Catalytic Subunit, Chain A, domain 1"/>
    <property type="match status" value="1"/>
</dbReference>
<feature type="domain" description="EccD-like transmembrane" evidence="8">
    <location>
        <begin position="124"/>
        <end position="468"/>
    </location>
</feature>
<feature type="transmembrane region" description="Helical" evidence="7">
    <location>
        <begin position="150"/>
        <end position="170"/>
    </location>
</feature>
<accession>A0A8J4AAW1</accession>
<dbReference type="Pfam" id="PF08817">
    <property type="entry name" value="YukD"/>
    <property type="match status" value="1"/>
</dbReference>
<keyword evidence="4 7" id="KW-0812">Transmembrane</keyword>
<evidence type="ECO:0000313" key="9">
    <source>
        <dbReference type="EMBL" id="GIL27946.1"/>
    </source>
</evidence>
<feature type="transmembrane region" description="Helical" evidence="7">
    <location>
        <begin position="327"/>
        <end position="348"/>
    </location>
</feature>
<evidence type="ECO:0000256" key="1">
    <source>
        <dbReference type="ARBA" id="ARBA00004651"/>
    </source>
</evidence>
<dbReference type="Proteomes" id="UP000614996">
    <property type="component" value="Unassembled WGS sequence"/>
</dbReference>
<feature type="transmembrane region" description="Helical" evidence="7">
    <location>
        <begin position="381"/>
        <end position="399"/>
    </location>
</feature>
<dbReference type="Pfam" id="PF19053">
    <property type="entry name" value="EccD"/>
    <property type="match status" value="1"/>
</dbReference>
<evidence type="ECO:0000256" key="3">
    <source>
        <dbReference type="ARBA" id="ARBA00022475"/>
    </source>
</evidence>
<feature type="transmembrane region" description="Helical" evidence="7">
    <location>
        <begin position="237"/>
        <end position="260"/>
    </location>
</feature>
<feature type="transmembrane region" description="Helical" evidence="7">
    <location>
        <begin position="125"/>
        <end position="144"/>
    </location>
</feature>
<feature type="transmembrane region" description="Helical" evidence="7">
    <location>
        <begin position="266"/>
        <end position="285"/>
    </location>
</feature>
<evidence type="ECO:0000256" key="4">
    <source>
        <dbReference type="ARBA" id="ARBA00022692"/>
    </source>
</evidence>
<dbReference type="InterPro" id="IPR044049">
    <property type="entry name" value="EccD_transm"/>
</dbReference>
<organism evidence="9 10">
    <name type="scientific">Actinocatenispora comari</name>
    <dbReference type="NCBI Taxonomy" id="2807577"/>
    <lineage>
        <taxon>Bacteria</taxon>
        <taxon>Bacillati</taxon>
        <taxon>Actinomycetota</taxon>
        <taxon>Actinomycetes</taxon>
        <taxon>Micromonosporales</taxon>
        <taxon>Micromonosporaceae</taxon>
        <taxon>Actinocatenispora</taxon>
    </lineage>
</organism>
<sequence>MSTTLSEELCRVTVTGPDRRIDLAVPVTTTVAALLPLLVQHTVDPAQLRTVQGGPDAGWVLQRLGQSPFPATGTPDSLDWLEGEELHLRRAEDPLPSLDYDDLADGVADAINRRNDRWRPAYRRVLFLLLSLVATGALAAVLVGDGPAGQQLGVGIVVGVVYLAAALVCGRTLPDGMFALLFGYGAAGFAAIAAAAAAGGDAKRVLAGGAPLLAAAAAVVGVTVVLLAAARTFAPHIPLAGLVVPGFVGLATAVPVLLWLGPGLTAPHAAALVTLVLFALVVLAPRMAVKLSGLRAPQLPKTSEDMSYDIEPDSAAHIDRRTEDADAYLTVGLVGGALVAPVLCHLVMRVDGWSGWMFVLLLSVSLLLRARTFLGVWQRGALVFVGVVGSLMVVLRLAGSSGSTGRWLLLTLLFALVLPLILSALRPWPRRMLPIWEYVARLLDVATAVALLPVLAQVLGLYGWARGLFG</sequence>
<dbReference type="InterPro" id="IPR006707">
    <property type="entry name" value="T7SS_EccD"/>
</dbReference>
<dbReference type="AlphaFoldDB" id="A0A8J4AAW1"/>
<dbReference type="EMBL" id="BOPO01000054">
    <property type="protein sequence ID" value="GIL27946.1"/>
    <property type="molecule type" value="Genomic_DNA"/>
</dbReference>
<comment type="caution">
    <text evidence="9">The sequence shown here is derived from an EMBL/GenBank/DDBJ whole genome shotgun (WGS) entry which is preliminary data.</text>
</comment>
<gene>
    <name evidence="9" type="ORF">NUM_32000</name>
</gene>
<protein>
    <recommendedName>
        <fullName evidence="8">EccD-like transmembrane domain-containing protein</fullName>
    </recommendedName>
</protein>
<dbReference type="InterPro" id="IPR024962">
    <property type="entry name" value="YukD-like"/>
</dbReference>
<dbReference type="GO" id="GO:0005886">
    <property type="term" value="C:plasma membrane"/>
    <property type="evidence" value="ECO:0007669"/>
    <property type="project" value="UniProtKB-SubCell"/>
</dbReference>
<dbReference type="PIRSF" id="PIRSF017804">
    <property type="entry name" value="Secretion_EccD1"/>
    <property type="match status" value="1"/>
</dbReference>
<feature type="transmembrane region" description="Helical" evidence="7">
    <location>
        <begin position="177"/>
        <end position="198"/>
    </location>
</feature>
<name>A0A8J4AAW1_9ACTN</name>
<comment type="similarity">
    <text evidence="2">Belongs to the EccD/Snm4 family.</text>
</comment>
<dbReference type="NCBIfam" id="TIGR03920">
    <property type="entry name" value="T7SS_EccD"/>
    <property type="match status" value="1"/>
</dbReference>
<reference evidence="10" key="1">
    <citation type="journal article" date="2021" name="Int. J. Syst. Evol. Microbiol.">
        <title>Actinocatenispora comari sp. nov., an endophytic actinomycete isolated from aerial parts of Comarum salesowianum.</title>
        <authorList>
            <person name="Oyunbileg N."/>
            <person name="Iizaka Y."/>
            <person name="Hamada M."/>
            <person name="Davaapurev B.O."/>
            <person name="Fukumoto A."/>
            <person name="Tsetseg B."/>
            <person name="Kato F."/>
            <person name="Tamura T."/>
            <person name="Batkhuu J."/>
            <person name="Anzai Y."/>
        </authorList>
    </citation>
    <scope>NUCLEOTIDE SEQUENCE [LARGE SCALE GENOMIC DNA]</scope>
    <source>
        <strain evidence="10">NUM-2625</strain>
    </source>
</reference>
<keyword evidence="6 7" id="KW-0472">Membrane</keyword>
<proteinExistence type="inferred from homology"/>
<evidence type="ECO:0000256" key="6">
    <source>
        <dbReference type="ARBA" id="ARBA00023136"/>
    </source>
</evidence>
<keyword evidence="10" id="KW-1185">Reference proteome</keyword>
<evidence type="ECO:0000313" key="10">
    <source>
        <dbReference type="Proteomes" id="UP000614996"/>
    </source>
</evidence>
<feature type="transmembrane region" description="Helical" evidence="7">
    <location>
        <begin position="354"/>
        <end position="374"/>
    </location>
</feature>
<evidence type="ECO:0000256" key="2">
    <source>
        <dbReference type="ARBA" id="ARBA00006162"/>
    </source>
</evidence>
<comment type="subcellular location">
    <subcellularLocation>
        <location evidence="1">Cell membrane</location>
        <topology evidence="1">Multi-pass membrane protein</topology>
    </subcellularLocation>
</comment>
<evidence type="ECO:0000256" key="7">
    <source>
        <dbReference type="SAM" id="Phobius"/>
    </source>
</evidence>
<evidence type="ECO:0000256" key="5">
    <source>
        <dbReference type="ARBA" id="ARBA00022989"/>
    </source>
</evidence>
<keyword evidence="3" id="KW-1003">Cell membrane</keyword>
<feature type="transmembrane region" description="Helical" evidence="7">
    <location>
        <begin position="445"/>
        <end position="465"/>
    </location>
</feature>
<feature type="transmembrane region" description="Helical" evidence="7">
    <location>
        <begin position="405"/>
        <end position="425"/>
    </location>
</feature>
<keyword evidence="5 7" id="KW-1133">Transmembrane helix</keyword>
<evidence type="ECO:0000259" key="8">
    <source>
        <dbReference type="Pfam" id="PF19053"/>
    </source>
</evidence>
<feature type="transmembrane region" description="Helical" evidence="7">
    <location>
        <begin position="210"/>
        <end position="230"/>
    </location>
</feature>
<dbReference type="RefSeq" id="WP_207125686.1">
    <property type="nucleotide sequence ID" value="NZ_BOPO01000054.1"/>
</dbReference>